<dbReference type="Pfam" id="PF13385">
    <property type="entry name" value="Laminin_G_3"/>
    <property type="match status" value="6"/>
</dbReference>
<keyword evidence="2" id="KW-1015">Disulfide bond</keyword>
<gene>
    <name evidence="5" type="ORF">QRX50_36865</name>
</gene>
<dbReference type="InterPro" id="IPR013320">
    <property type="entry name" value="ConA-like_dom_sf"/>
</dbReference>
<dbReference type="InterPro" id="IPR006558">
    <property type="entry name" value="LamG-like"/>
</dbReference>
<dbReference type="RefSeq" id="WP_285967698.1">
    <property type="nucleotide sequence ID" value="NZ_CP127294.1"/>
</dbReference>
<keyword evidence="3" id="KW-0812">Transmembrane</keyword>
<keyword evidence="3" id="KW-1133">Transmembrane helix</keyword>
<evidence type="ECO:0000313" key="6">
    <source>
        <dbReference type="Proteomes" id="UP001236014"/>
    </source>
</evidence>
<dbReference type="PANTHER" id="PTHR46943">
    <property type="entry name" value="PENTRAXIN-RELATED PROTEIN PTX3"/>
    <property type="match status" value="1"/>
</dbReference>
<name>A0A9Y2IBZ7_9PSEU</name>
<feature type="domain" description="LamG-like jellyroll fold" evidence="4">
    <location>
        <begin position="1614"/>
        <end position="1754"/>
    </location>
</feature>
<evidence type="ECO:0000256" key="2">
    <source>
        <dbReference type="ARBA" id="ARBA00023157"/>
    </source>
</evidence>
<keyword evidence="6" id="KW-1185">Reference proteome</keyword>
<feature type="domain" description="LamG-like jellyroll fold" evidence="4">
    <location>
        <begin position="732"/>
        <end position="873"/>
    </location>
</feature>
<accession>A0A9Y2IBZ7</accession>
<sequence length="2254" mass="236785">MEYRRLSRGFKLRVFGLVVLVVASVLVVVTASSPSVPEAAPVASAPDAGAAFAAAIRQGTPVEVADQRTETKRVFAQPDGQLNAELASMPVRVRSGAGWVPVNTTLTKSVDRSVHPQATVDDLSFSAGGDTPLVTFGKGDKTLSLSWPQKLPVPTLDGPTATYHEVFPGVDLMMQAAADGYNERLVVKNATAAKNPALKSIAFKLAAKGLTVSSDQSGRIEAVDAAGNIVFAAPTSTMWDARGPEVASAPVEATVKESTLLLRPAVAMLEDPGRHFPVVIDPDMRSWNQSMWAKVFSGYPDQSYVNGTNDGDAWAKVGYCNFSDCNGIKIARTYFQFDTTFLSGKIINDVHFDTSVVFGPRCNITSNHKLFLAGWGLSFDTNWNNMPAGHQVGADVQVPTNYPGCDGFKGVGFDLTPADVRAGTTTNYFLQAGNETNSDWWRKYDVPTTFLRVWYNTRPNPPYELKTDPPLPTPCKWCGGTPYVGDSSIRLMGRLSDPDGNDQLKAIWDIYGGPAVDHREPDIYQASGAFASTAVDLSGRNDQSVTWSLTPFDRADRGNSVSGPAFKVDQVGVDKPPVVTAPVYSEDNTWHGGVGVSDTFTFTANGVPDIDHYLYGWNEAPSTRVDADALGGKASVTLTPPGDGPRDLFVQSVDRAGHRSPMKTYHFYVRAGNGPLAQWSFDGSTKDSATLGFRDATLHGAPNYVQGSIGSALKFDGVDDYATAPVSASTAAGFTFAGWVNLTTKTQGWATMLSQNGATATAVRLGYTGTGSDKWALELKTSDSSAAGVTTVLSSEKAQTGAWTHLAGVYDSTAKKVRLYVNGDLAGTADWTSPWPASGEFALGRSASAGVGADYLGGAVDEVRTYDRVLSDSEVKSIVTLDNVAAGYWNLDEADGTTARNSAAGGEMAALHTGAAFTQQGAVNGALILDGTQGYASTAGPAVRTDQSFTVNAWVKPSKLGDMAAVSQDGVNASGLYLKQIGGSWVFGMNGSDAAGGTAAEARSASNTVQPGVWTHLSGVYSSTAKTLTLYVNGVQAGSATAAAVPWMANGAFVIGRGQYGAPTGFWSGAVDEVRAYSRPLGASEIQGIVAQNNVPAAAWALDGDAKDGSSRGLNGTVSGKVDWAPGQNINPDPKDLAANFTGADGAVSAPPAVDTTKSFSVTSWVKLGTKTAGTGTVASQSGSRSSSFILGYTGSAIDRWSFAISSADADGPPAVTVQSDQPVQTGVWTHLVASYNAATKEMQLYVNGSLAGSTTTSAVWNATGEFDIGRGKDRGAWTSQLTGAVDDVKVYPRALFSDEIRTMAGRELNLVHNWQLDESSGTNVADSTGDRPGSLTTGARLVPGRVGNAVSLDGKTGVVSTSGVELRSDDSFTVSAWVYLDRKSDTTSKFTAVSLDGVHTSKFRLGHVADDMSAFCFDGMSDDPNACGKWVFEMAGSDVDSPVVAKAAVSTLPAEINTWAFLTGVYDKQTGKTWLYVNGKRVGDGTLDTAWQASGGAELGRGKVAGAPAQFWPGRVDDVRLYSGVLDKDRILSLYAAYPALDETPPDLPVADTAYWKFDENTGTAVSDSSGRGHNATMKGGASWFGGRAGAGAWLDGTSGYAETAGAVLDTTKSFSATAWVVLTNTDTGNYVVLGQDGNRTSVFQLRYSGDSGKWSVVVPQADEDNPPVTTVVSNVTVTPSEWTHLGVVYDASAQEMKLYVNGALTTVQVGVTLGASAGPFTIGRGKWNGQNSGFFPQGIDDVRVFGKALSDGEIRRVVADVSEADAGQWHFDNGTAQDYSWRHNDATLSGGASIVAGGVMGNALQLDGTTGVATTSDGGVPMARSFTVSAWAKLARTDKVATVVSQDGTRMSGFVLQYRPQLNRWVFGAATQDKDAAPLNYTASFQVPEVNRWTALTGVYDAGAAQFRLYVDGQLGGVQNNVAPWPATRGLAIGRDLVSGSPAEFFPGMIDEVSTHYDVMPEDTIQRRASWPAPTTGQLGRYADGAGRRGAYPTTESAPGGYHFDQSLGMLVDDSQPNTRRLYSCYAGTDAFTSPDPACEGQTVGGPIGSVYTVQPTNIETVAVYRCNTGPDHFESLDAACEGATGEGILGYTLAYAPLVRYNSSTTIDHFTTAEGVRPGYTLEGSHGFVALNSPSGTQAITSCVTDTDQFVSTDALCEGKTVIGTTGRLWTAAPAGVAANPIYRCVSPVGESMISTLATCEGWTVDKLLGYALDHVPDVTPSFPAGARSAAALILPDKSTSTPARTAASPG</sequence>
<dbReference type="GO" id="GO:0006955">
    <property type="term" value="P:immune response"/>
    <property type="evidence" value="ECO:0007669"/>
    <property type="project" value="InterPro"/>
</dbReference>
<feature type="domain" description="LamG-like jellyroll fold" evidence="4">
    <location>
        <begin position="1158"/>
        <end position="1299"/>
    </location>
</feature>
<dbReference type="SUPFAM" id="SSF49899">
    <property type="entry name" value="Concanavalin A-like lectins/glucanases"/>
    <property type="match status" value="6"/>
</dbReference>
<feature type="domain" description="LamG-like jellyroll fold" evidence="4">
    <location>
        <begin position="1371"/>
        <end position="1530"/>
    </location>
</feature>
<feature type="domain" description="LamG-like jellyroll fold" evidence="4">
    <location>
        <begin position="1826"/>
        <end position="1965"/>
    </location>
</feature>
<evidence type="ECO:0000313" key="5">
    <source>
        <dbReference type="EMBL" id="WIX76952.1"/>
    </source>
</evidence>
<dbReference type="EMBL" id="CP127294">
    <property type="protein sequence ID" value="WIX76952.1"/>
    <property type="molecule type" value="Genomic_DNA"/>
</dbReference>
<dbReference type="PANTHER" id="PTHR46943:SF1">
    <property type="entry name" value="PENTRAXIN-RELATED PROTEIN PTX3"/>
    <property type="match status" value="1"/>
</dbReference>
<dbReference type="Proteomes" id="UP001236014">
    <property type="component" value="Chromosome"/>
</dbReference>
<proteinExistence type="predicted"/>
<evidence type="ECO:0000256" key="3">
    <source>
        <dbReference type="SAM" id="Phobius"/>
    </source>
</evidence>
<feature type="domain" description="LamG-like jellyroll fold" evidence="4">
    <location>
        <begin position="947"/>
        <end position="1084"/>
    </location>
</feature>
<evidence type="ECO:0000256" key="1">
    <source>
        <dbReference type="ARBA" id="ARBA00022729"/>
    </source>
</evidence>
<keyword evidence="1" id="KW-0732">Signal</keyword>
<dbReference type="Gene3D" id="2.60.120.200">
    <property type="match status" value="6"/>
</dbReference>
<dbReference type="InterPro" id="IPR042837">
    <property type="entry name" value="PTX3"/>
</dbReference>
<keyword evidence="3" id="KW-0472">Membrane</keyword>
<feature type="transmembrane region" description="Helical" evidence="3">
    <location>
        <begin position="12"/>
        <end position="31"/>
    </location>
</feature>
<protein>
    <submittedName>
        <fullName evidence="5">LamG domain-containing protein</fullName>
    </submittedName>
</protein>
<organism evidence="5 6">
    <name type="scientific">Amycolatopsis carbonis</name>
    <dbReference type="NCBI Taxonomy" id="715471"/>
    <lineage>
        <taxon>Bacteria</taxon>
        <taxon>Bacillati</taxon>
        <taxon>Actinomycetota</taxon>
        <taxon>Actinomycetes</taxon>
        <taxon>Pseudonocardiales</taxon>
        <taxon>Pseudonocardiaceae</taxon>
        <taxon>Amycolatopsis</taxon>
    </lineage>
</organism>
<dbReference type="KEGG" id="acab:QRX50_36865"/>
<dbReference type="SMART" id="SM00560">
    <property type="entry name" value="LamGL"/>
    <property type="match status" value="6"/>
</dbReference>
<reference evidence="5 6" key="1">
    <citation type="submission" date="2023-06" db="EMBL/GenBank/DDBJ databases">
        <authorList>
            <person name="Oyuntsetseg B."/>
            <person name="Kim S.B."/>
        </authorList>
    </citation>
    <scope>NUCLEOTIDE SEQUENCE [LARGE SCALE GENOMIC DNA]</scope>
    <source>
        <strain evidence="5 6">2-15</strain>
    </source>
</reference>
<evidence type="ECO:0000259" key="4">
    <source>
        <dbReference type="SMART" id="SM00560"/>
    </source>
</evidence>